<feature type="transmembrane region" description="Helical" evidence="5">
    <location>
        <begin position="193"/>
        <end position="209"/>
    </location>
</feature>
<dbReference type="STRING" id="1798384.A3D03_05320"/>
<dbReference type="InterPro" id="IPR037185">
    <property type="entry name" value="EmrE-like"/>
</dbReference>
<evidence type="ECO:0000256" key="2">
    <source>
        <dbReference type="ARBA" id="ARBA00022692"/>
    </source>
</evidence>
<reference evidence="7 8" key="1">
    <citation type="journal article" date="2016" name="Nat. Commun.">
        <title>Thousands of microbial genomes shed light on interconnected biogeochemical processes in an aquifer system.</title>
        <authorList>
            <person name="Anantharaman K."/>
            <person name="Brown C.T."/>
            <person name="Hug L.A."/>
            <person name="Sharon I."/>
            <person name="Castelle C.J."/>
            <person name="Probst A.J."/>
            <person name="Thomas B.C."/>
            <person name="Singh A."/>
            <person name="Wilkins M.J."/>
            <person name="Karaoz U."/>
            <person name="Brodie E.L."/>
            <person name="Williams K.H."/>
            <person name="Hubbard S.S."/>
            <person name="Banfield J.F."/>
        </authorList>
    </citation>
    <scope>NUCLEOTIDE SEQUENCE [LARGE SCALE GENOMIC DNA]</scope>
</reference>
<feature type="domain" description="EamA" evidence="6">
    <location>
        <begin position="13"/>
        <end position="147"/>
    </location>
</feature>
<feature type="transmembrane region" description="Helical" evidence="5">
    <location>
        <begin position="104"/>
        <end position="125"/>
    </location>
</feature>
<name>A0A1F6A7Y7_9BACT</name>
<sequence>MFDKLSDLSEKTKGALALVILAVIYGGVGLITRYLNLHFPILQQIYLRLFIAMLLGFILFRKKIHPGKLFKMSVKDWFLILSRTIATFLLASPLWVAGANMAKLANVGFIDALPLTAAFSLVLGLEKLTVKKVLLILLSFLGVLILSVRDLGNLISIGMGEFLILISGFFFAYRNFSRRWHSGLLNDAEITQLMLVAGFILVFITSAFMGEKLTLFDINWAILFILVIGGVIMIANIFLTNYGFHRVSPVFGNNILNMEVVFAFLFGYFFYGEVMNIQELLGGILIVVSVVKMNQLKN</sequence>
<feature type="transmembrane region" description="Helical" evidence="5">
    <location>
        <begin position="251"/>
        <end position="271"/>
    </location>
</feature>
<evidence type="ECO:0000313" key="8">
    <source>
        <dbReference type="Proteomes" id="UP000177092"/>
    </source>
</evidence>
<feature type="transmembrane region" description="Helical" evidence="5">
    <location>
        <begin position="154"/>
        <end position="173"/>
    </location>
</feature>
<dbReference type="Proteomes" id="UP000177092">
    <property type="component" value="Unassembled WGS sequence"/>
</dbReference>
<dbReference type="PANTHER" id="PTHR22911">
    <property type="entry name" value="ACYL-MALONYL CONDENSING ENZYME-RELATED"/>
    <property type="match status" value="1"/>
</dbReference>
<evidence type="ECO:0000313" key="7">
    <source>
        <dbReference type="EMBL" id="OGG20602.1"/>
    </source>
</evidence>
<comment type="caution">
    <text evidence="7">The sequence shown here is derived from an EMBL/GenBank/DDBJ whole genome shotgun (WGS) entry which is preliminary data.</text>
</comment>
<feature type="transmembrane region" description="Helical" evidence="5">
    <location>
        <begin position="41"/>
        <end position="60"/>
    </location>
</feature>
<proteinExistence type="predicted"/>
<evidence type="ECO:0000256" key="3">
    <source>
        <dbReference type="ARBA" id="ARBA00022989"/>
    </source>
</evidence>
<accession>A0A1F6A7Y7</accession>
<dbReference type="SUPFAM" id="SSF103481">
    <property type="entry name" value="Multidrug resistance efflux transporter EmrE"/>
    <property type="match status" value="1"/>
</dbReference>
<evidence type="ECO:0000256" key="1">
    <source>
        <dbReference type="ARBA" id="ARBA00004141"/>
    </source>
</evidence>
<organism evidence="7 8">
    <name type="scientific">Candidatus Gottesmanbacteria bacterium RIFCSPHIGHO2_02_FULL_40_13</name>
    <dbReference type="NCBI Taxonomy" id="1798384"/>
    <lineage>
        <taxon>Bacteria</taxon>
        <taxon>Candidatus Gottesmaniibacteriota</taxon>
    </lineage>
</organism>
<keyword evidence="3 5" id="KW-1133">Transmembrane helix</keyword>
<feature type="transmembrane region" description="Helical" evidence="5">
    <location>
        <begin position="221"/>
        <end position="239"/>
    </location>
</feature>
<evidence type="ECO:0000256" key="4">
    <source>
        <dbReference type="ARBA" id="ARBA00023136"/>
    </source>
</evidence>
<feature type="transmembrane region" description="Helical" evidence="5">
    <location>
        <begin position="14"/>
        <end position="35"/>
    </location>
</feature>
<protein>
    <recommendedName>
        <fullName evidence="6">EamA domain-containing protein</fullName>
    </recommendedName>
</protein>
<evidence type="ECO:0000259" key="6">
    <source>
        <dbReference type="Pfam" id="PF00892"/>
    </source>
</evidence>
<keyword evidence="2 5" id="KW-0812">Transmembrane</keyword>
<feature type="domain" description="EamA" evidence="6">
    <location>
        <begin position="159"/>
        <end position="291"/>
    </location>
</feature>
<feature type="transmembrane region" description="Helical" evidence="5">
    <location>
        <begin position="80"/>
        <end position="98"/>
    </location>
</feature>
<dbReference type="AlphaFoldDB" id="A0A1F6A7Y7"/>
<dbReference type="InterPro" id="IPR000620">
    <property type="entry name" value="EamA_dom"/>
</dbReference>
<dbReference type="EMBL" id="MFJN01000041">
    <property type="protein sequence ID" value="OGG20602.1"/>
    <property type="molecule type" value="Genomic_DNA"/>
</dbReference>
<comment type="subcellular location">
    <subcellularLocation>
        <location evidence="1">Membrane</location>
        <topology evidence="1">Multi-pass membrane protein</topology>
    </subcellularLocation>
</comment>
<gene>
    <name evidence="7" type="ORF">A3D03_05320</name>
</gene>
<evidence type="ECO:0000256" key="5">
    <source>
        <dbReference type="SAM" id="Phobius"/>
    </source>
</evidence>
<keyword evidence="4 5" id="KW-0472">Membrane</keyword>
<dbReference type="GO" id="GO:0016020">
    <property type="term" value="C:membrane"/>
    <property type="evidence" value="ECO:0007669"/>
    <property type="project" value="UniProtKB-SubCell"/>
</dbReference>
<feature type="transmembrane region" description="Helical" evidence="5">
    <location>
        <begin position="132"/>
        <end position="148"/>
    </location>
</feature>
<dbReference type="Pfam" id="PF00892">
    <property type="entry name" value="EamA"/>
    <property type="match status" value="2"/>
</dbReference>
<dbReference type="PANTHER" id="PTHR22911:SF6">
    <property type="entry name" value="SOLUTE CARRIER FAMILY 35 MEMBER G1"/>
    <property type="match status" value="1"/>
</dbReference>